<keyword evidence="3" id="KW-1185">Reference proteome</keyword>
<dbReference type="Gene3D" id="1.20.1290.10">
    <property type="entry name" value="AhpD-like"/>
    <property type="match status" value="1"/>
</dbReference>
<dbReference type="InterPro" id="IPR003779">
    <property type="entry name" value="CMD-like"/>
</dbReference>
<name>W4LPQ5_9BACT</name>
<dbReference type="InterPro" id="IPR004675">
    <property type="entry name" value="AhpD_core"/>
</dbReference>
<organism evidence="2 3">
    <name type="scientific">Candidatus Entotheonella gemina</name>
    <dbReference type="NCBI Taxonomy" id="1429439"/>
    <lineage>
        <taxon>Bacteria</taxon>
        <taxon>Pseudomonadati</taxon>
        <taxon>Nitrospinota/Tectimicrobiota group</taxon>
        <taxon>Candidatus Tectimicrobiota</taxon>
        <taxon>Candidatus Entotheonellia</taxon>
        <taxon>Candidatus Entotheonellales</taxon>
        <taxon>Candidatus Entotheonellaceae</taxon>
        <taxon>Candidatus Entotheonella</taxon>
    </lineage>
</organism>
<feature type="domain" description="Carboxymuconolactone decarboxylase-like" evidence="1">
    <location>
        <begin position="28"/>
        <end position="107"/>
    </location>
</feature>
<proteinExistence type="predicted"/>
<evidence type="ECO:0000259" key="1">
    <source>
        <dbReference type="Pfam" id="PF02627"/>
    </source>
</evidence>
<dbReference type="Pfam" id="PF02627">
    <property type="entry name" value="CMD"/>
    <property type="match status" value="1"/>
</dbReference>
<protein>
    <submittedName>
        <fullName evidence="2">Alkylhydroperoxidase</fullName>
    </submittedName>
</protein>
<dbReference type="GO" id="GO:0051920">
    <property type="term" value="F:peroxiredoxin activity"/>
    <property type="evidence" value="ECO:0007669"/>
    <property type="project" value="InterPro"/>
</dbReference>
<dbReference type="AlphaFoldDB" id="W4LPQ5"/>
<reference evidence="2 3" key="1">
    <citation type="journal article" date="2014" name="Nature">
        <title>An environmental bacterial taxon with a large and distinct metabolic repertoire.</title>
        <authorList>
            <person name="Wilson M.C."/>
            <person name="Mori T."/>
            <person name="Ruckert C."/>
            <person name="Uria A.R."/>
            <person name="Helf M.J."/>
            <person name="Takada K."/>
            <person name="Gernert C."/>
            <person name="Steffens U.A."/>
            <person name="Heycke N."/>
            <person name="Schmitt S."/>
            <person name="Rinke C."/>
            <person name="Helfrich E.J."/>
            <person name="Brachmann A.O."/>
            <person name="Gurgui C."/>
            <person name="Wakimoto T."/>
            <person name="Kracht M."/>
            <person name="Crusemann M."/>
            <person name="Hentschel U."/>
            <person name="Abe I."/>
            <person name="Matsunaga S."/>
            <person name="Kalinowski J."/>
            <person name="Takeyama H."/>
            <person name="Piel J."/>
        </authorList>
    </citation>
    <scope>NUCLEOTIDE SEQUENCE [LARGE SCALE GENOMIC DNA]</scope>
    <source>
        <strain evidence="3">TSY2</strain>
    </source>
</reference>
<dbReference type="Proteomes" id="UP000019140">
    <property type="component" value="Unassembled WGS sequence"/>
</dbReference>
<dbReference type="HOGENOM" id="CLU_137228_2_2_7"/>
<evidence type="ECO:0000313" key="2">
    <source>
        <dbReference type="EMBL" id="ETW99819.1"/>
    </source>
</evidence>
<accession>W4LPQ5</accession>
<evidence type="ECO:0000313" key="3">
    <source>
        <dbReference type="Proteomes" id="UP000019140"/>
    </source>
</evidence>
<comment type="caution">
    <text evidence="2">The sequence shown here is derived from an EMBL/GenBank/DDBJ whole genome shotgun (WGS) entry which is preliminary data.</text>
</comment>
<dbReference type="PATRIC" id="fig|1429439.4.peg.6767"/>
<dbReference type="EMBL" id="AZHX01001789">
    <property type="protein sequence ID" value="ETW99819.1"/>
    <property type="molecule type" value="Genomic_DNA"/>
</dbReference>
<dbReference type="NCBIfam" id="TIGR00778">
    <property type="entry name" value="ahpD_dom"/>
    <property type="match status" value="1"/>
</dbReference>
<dbReference type="PANTHER" id="PTHR33930:SF2">
    <property type="entry name" value="BLR3452 PROTEIN"/>
    <property type="match status" value="1"/>
</dbReference>
<gene>
    <name evidence="2" type="ORF">ETSY2_40180</name>
</gene>
<sequence length="120" mass="12840">MNETGYPEHYNRLRGLLRTLRKDVPGPMSGFTHLHHEAMADGTLDKKTKELIALGIAIAVRCDGCITYHVHDALSVGASRDEIADTIGVAILMGGGPSVMYGAEALQAVEQFETTTQGAS</sequence>
<dbReference type="PANTHER" id="PTHR33930">
    <property type="entry name" value="ALKYL HYDROPEROXIDE REDUCTASE AHPD"/>
    <property type="match status" value="1"/>
</dbReference>
<dbReference type="SUPFAM" id="SSF69118">
    <property type="entry name" value="AhpD-like"/>
    <property type="match status" value="1"/>
</dbReference>
<dbReference type="InterPro" id="IPR029032">
    <property type="entry name" value="AhpD-like"/>
</dbReference>